<evidence type="ECO:0000259" key="2">
    <source>
        <dbReference type="PROSITE" id="PS50097"/>
    </source>
</evidence>
<dbReference type="InterPro" id="IPR000210">
    <property type="entry name" value="BTB/POZ_dom"/>
</dbReference>
<gene>
    <name evidence="3" type="ORF">RFI_26990</name>
</gene>
<evidence type="ECO:0000313" key="4">
    <source>
        <dbReference type="Proteomes" id="UP000023152"/>
    </source>
</evidence>
<dbReference type="EMBL" id="ASPP01023497">
    <property type="protein sequence ID" value="ETO10388.1"/>
    <property type="molecule type" value="Genomic_DNA"/>
</dbReference>
<dbReference type="InterPro" id="IPR011333">
    <property type="entry name" value="SKP1/BTB/POZ_sf"/>
</dbReference>
<dbReference type="SUPFAM" id="SSF54695">
    <property type="entry name" value="POZ domain"/>
    <property type="match status" value="1"/>
</dbReference>
<keyword evidence="4" id="KW-1185">Reference proteome</keyword>
<dbReference type="SMART" id="SM00225">
    <property type="entry name" value="BTB"/>
    <property type="match status" value="1"/>
</dbReference>
<reference evidence="3 4" key="1">
    <citation type="journal article" date="2013" name="Curr. Biol.">
        <title>The Genome of the Foraminiferan Reticulomyxa filosa.</title>
        <authorList>
            <person name="Glockner G."/>
            <person name="Hulsmann N."/>
            <person name="Schleicher M."/>
            <person name="Noegel A.A."/>
            <person name="Eichinger L."/>
            <person name="Gallinger C."/>
            <person name="Pawlowski J."/>
            <person name="Sierra R."/>
            <person name="Euteneuer U."/>
            <person name="Pillet L."/>
            <person name="Moustafa A."/>
            <person name="Platzer M."/>
            <person name="Groth M."/>
            <person name="Szafranski K."/>
            <person name="Schliwa M."/>
        </authorList>
    </citation>
    <scope>NUCLEOTIDE SEQUENCE [LARGE SCALE GENOMIC DNA]</scope>
</reference>
<dbReference type="OrthoDB" id="6359816at2759"/>
<dbReference type="Gene3D" id="3.30.710.10">
    <property type="entry name" value="Potassium Channel Kv1.1, Chain A"/>
    <property type="match status" value="1"/>
</dbReference>
<sequence>PPPLLYSQSTDIQRNVEWQEWSKGVTDMIESKKYGDVEFICELSGGKDESQDGKKTQQQQEVRWKAHKDILSKYSDVFAEMFEQKQESLSDDEVIVKDLKHPLTMKYVLLYIYTGIIPREELKQNNELCEDMLQCADIYHIYKLTALLFRFMKEDVNTSNVGVALLACKRYKNAQFCKDVVDDLKKTTSIFLRKPQNLKEFLKTPYCFTLFTSHPDLIQEVMMTWVNEEEQQPSHPVTGPVIETKSSVHKDRVEEKEEKSTT</sequence>
<protein>
    <recommendedName>
        <fullName evidence="2">BTB domain-containing protein</fullName>
    </recommendedName>
</protein>
<proteinExistence type="predicted"/>
<accession>X6M8T4</accession>
<dbReference type="AlphaFoldDB" id="X6M8T4"/>
<evidence type="ECO:0000256" key="1">
    <source>
        <dbReference type="SAM" id="MobiDB-lite"/>
    </source>
</evidence>
<dbReference type="Proteomes" id="UP000023152">
    <property type="component" value="Unassembled WGS sequence"/>
</dbReference>
<dbReference type="PROSITE" id="PS50097">
    <property type="entry name" value="BTB"/>
    <property type="match status" value="1"/>
</dbReference>
<organism evidence="3 4">
    <name type="scientific">Reticulomyxa filosa</name>
    <dbReference type="NCBI Taxonomy" id="46433"/>
    <lineage>
        <taxon>Eukaryota</taxon>
        <taxon>Sar</taxon>
        <taxon>Rhizaria</taxon>
        <taxon>Retaria</taxon>
        <taxon>Foraminifera</taxon>
        <taxon>Monothalamids</taxon>
        <taxon>Reticulomyxidae</taxon>
        <taxon>Reticulomyxa</taxon>
    </lineage>
</organism>
<comment type="caution">
    <text evidence="3">The sequence shown here is derived from an EMBL/GenBank/DDBJ whole genome shotgun (WGS) entry which is preliminary data.</text>
</comment>
<dbReference type="Pfam" id="PF00651">
    <property type="entry name" value="BTB"/>
    <property type="match status" value="1"/>
</dbReference>
<name>X6M8T4_RETFI</name>
<dbReference type="PANTHER" id="PTHR24413">
    <property type="entry name" value="SPECKLE-TYPE POZ PROTEIN"/>
    <property type="match status" value="1"/>
</dbReference>
<feature type="domain" description="BTB" evidence="2">
    <location>
        <begin position="35"/>
        <end position="121"/>
    </location>
</feature>
<evidence type="ECO:0000313" key="3">
    <source>
        <dbReference type="EMBL" id="ETO10388.1"/>
    </source>
</evidence>
<feature type="region of interest" description="Disordered" evidence="1">
    <location>
        <begin position="229"/>
        <end position="262"/>
    </location>
</feature>
<dbReference type="CDD" id="cd18186">
    <property type="entry name" value="BTB_POZ_ZBTB_KLHL-like"/>
    <property type="match status" value="1"/>
</dbReference>
<feature type="non-terminal residue" evidence="3">
    <location>
        <position position="1"/>
    </location>
</feature>
<feature type="compositionally biased region" description="Basic and acidic residues" evidence="1">
    <location>
        <begin position="246"/>
        <end position="262"/>
    </location>
</feature>